<feature type="transmembrane region" description="Helical" evidence="1">
    <location>
        <begin position="165"/>
        <end position="186"/>
    </location>
</feature>
<feature type="transmembrane region" description="Helical" evidence="1">
    <location>
        <begin position="71"/>
        <end position="89"/>
    </location>
</feature>
<evidence type="ECO:0000313" key="2">
    <source>
        <dbReference type="EMBL" id="PAX49786.1"/>
    </source>
</evidence>
<dbReference type="EMBL" id="NTFS01000531">
    <property type="protein sequence ID" value="PAX49786.1"/>
    <property type="molecule type" value="Genomic_DNA"/>
</dbReference>
<dbReference type="Proteomes" id="UP000218238">
    <property type="component" value="Unassembled WGS sequence"/>
</dbReference>
<name>A0A2A2TB90_9CYAN</name>
<proteinExistence type="predicted"/>
<dbReference type="OrthoDB" id="514817at2"/>
<comment type="caution">
    <text evidence="2">The sequence shown here is derived from an EMBL/GenBank/DDBJ whole genome shotgun (WGS) entry which is preliminary data.</text>
</comment>
<evidence type="ECO:0000313" key="3">
    <source>
        <dbReference type="Proteomes" id="UP000218238"/>
    </source>
</evidence>
<feature type="transmembrane region" description="Helical" evidence="1">
    <location>
        <begin position="7"/>
        <end position="24"/>
    </location>
</feature>
<evidence type="ECO:0000256" key="1">
    <source>
        <dbReference type="SAM" id="Phobius"/>
    </source>
</evidence>
<dbReference type="RefSeq" id="WP_095724725.1">
    <property type="nucleotide sequence ID" value="NZ_NTFS01000531.1"/>
</dbReference>
<keyword evidence="3" id="KW-1185">Reference proteome</keyword>
<organism evidence="2 3">
    <name type="scientific">Brunnivagina elsteri CCALA 953</name>
    <dbReference type="NCBI Taxonomy" id="987040"/>
    <lineage>
        <taxon>Bacteria</taxon>
        <taxon>Bacillati</taxon>
        <taxon>Cyanobacteriota</taxon>
        <taxon>Cyanophyceae</taxon>
        <taxon>Nostocales</taxon>
        <taxon>Calotrichaceae</taxon>
        <taxon>Brunnivagina</taxon>
    </lineage>
</organism>
<keyword evidence="1" id="KW-0812">Transmembrane</keyword>
<gene>
    <name evidence="2" type="ORF">CK510_27785</name>
</gene>
<protein>
    <submittedName>
        <fullName evidence="2">Uncharacterized protein</fullName>
    </submittedName>
</protein>
<feature type="transmembrane region" description="Helical" evidence="1">
    <location>
        <begin position="30"/>
        <end position="50"/>
    </location>
</feature>
<reference evidence="2 3" key="1">
    <citation type="submission" date="2017-08" db="EMBL/GenBank/DDBJ databases">
        <title>Draft genome sequence of filamentous cyanobacterium Calothrix elsteri CCALA 953.</title>
        <authorList>
            <person name="Gagunashvili A.N."/>
            <person name="Elster J."/>
            <person name="Andresson O.S."/>
        </authorList>
    </citation>
    <scope>NUCLEOTIDE SEQUENCE [LARGE SCALE GENOMIC DNA]</scope>
    <source>
        <strain evidence="2 3">CCALA 953</strain>
    </source>
</reference>
<keyword evidence="1" id="KW-0472">Membrane</keyword>
<accession>A0A2A2TB90</accession>
<keyword evidence="1" id="KW-1133">Transmembrane helix</keyword>
<feature type="transmembrane region" description="Helical" evidence="1">
    <location>
        <begin position="95"/>
        <end position="117"/>
    </location>
</feature>
<dbReference type="AlphaFoldDB" id="A0A2A2TB90"/>
<sequence>MERISIIIFVLFFPACIGIFKQAIWGTELAHQIIAIAMCLFCVEQGRMAIKDLQKIAEAKKVVIDTRLDKFYIITVTTIIVELLGFYMSSFWLGWGSIIILLSQVWFNLLAAIKIKISSQTSAKSIIDIIEPWTISERLPVLIADVLGLVLISFWMLSFSMLKSASFWISLVLCTMVILYLGIKLASSVSSYLRNRVSLS</sequence>
<feature type="transmembrane region" description="Helical" evidence="1">
    <location>
        <begin position="138"/>
        <end position="159"/>
    </location>
</feature>